<evidence type="ECO:0000256" key="3">
    <source>
        <dbReference type="ARBA" id="ARBA00022801"/>
    </source>
</evidence>
<feature type="domain" description="Beta-xylosidase C-terminal Concanavalin A-like" evidence="8">
    <location>
        <begin position="331"/>
        <end position="537"/>
    </location>
</feature>
<dbReference type="Gene3D" id="2.60.120.200">
    <property type="match status" value="1"/>
</dbReference>
<dbReference type="SUPFAM" id="SSF75005">
    <property type="entry name" value="Arabinanase/levansucrase/invertase"/>
    <property type="match status" value="1"/>
</dbReference>
<gene>
    <name evidence="9" type="ORF">BDW42DRAFT_201856</name>
</gene>
<comment type="similarity">
    <text evidence="1 7">Belongs to the glycosyl hydrolase 43 family.</text>
</comment>
<dbReference type="InterPro" id="IPR013320">
    <property type="entry name" value="ConA-like_dom_sf"/>
</dbReference>
<dbReference type="InterPro" id="IPR051795">
    <property type="entry name" value="Glycosyl_Hydrlase_43"/>
</dbReference>
<protein>
    <submittedName>
        <fullName evidence="9">Putative glycosyl hydrolase</fullName>
    </submittedName>
</protein>
<dbReference type="EMBL" id="KZ559566">
    <property type="protein sequence ID" value="PLN79048.1"/>
    <property type="molecule type" value="Genomic_DNA"/>
</dbReference>
<dbReference type="OrthoDB" id="2139957at2759"/>
<evidence type="ECO:0000256" key="5">
    <source>
        <dbReference type="PIRSR" id="PIRSR606710-1"/>
    </source>
</evidence>
<evidence type="ECO:0000256" key="1">
    <source>
        <dbReference type="ARBA" id="ARBA00009865"/>
    </source>
</evidence>
<dbReference type="GO" id="GO:0004553">
    <property type="term" value="F:hydrolase activity, hydrolyzing O-glycosyl compounds"/>
    <property type="evidence" value="ECO:0007669"/>
    <property type="project" value="InterPro"/>
</dbReference>
<evidence type="ECO:0000259" key="8">
    <source>
        <dbReference type="Pfam" id="PF17851"/>
    </source>
</evidence>
<dbReference type="Gene3D" id="2.115.10.20">
    <property type="entry name" value="Glycosyl hydrolase domain, family 43"/>
    <property type="match status" value="1"/>
</dbReference>
<evidence type="ECO:0000256" key="6">
    <source>
        <dbReference type="PIRSR" id="PIRSR606710-2"/>
    </source>
</evidence>
<dbReference type="AlphaFoldDB" id="A0A2J5HPB4"/>
<dbReference type="PANTHER" id="PTHR42812">
    <property type="entry name" value="BETA-XYLOSIDASE"/>
    <property type="match status" value="1"/>
</dbReference>
<dbReference type="Proteomes" id="UP000235023">
    <property type="component" value="Unassembled WGS sequence"/>
</dbReference>
<feature type="site" description="Important for catalytic activity, responsible for pKa modulation of the active site Glu and correct orientation of both the proton donor and substrate" evidence="6">
    <location>
        <position position="131"/>
    </location>
</feature>
<feature type="active site" description="Proton acceptor" evidence="5">
    <location>
        <position position="13"/>
    </location>
</feature>
<dbReference type="Pfam" id="PF04616">
    <property type="entry name" value="Glyco_hydro_43"/>
    <property type="match status" value="1"/>
</dbReference>
<keyword evidence="4 7" id="KW-0326">Glycosidase</keyword>
<accession>A0A2J5HPB4</accession>
<evidence type="ECO:0000313" key="9">
    <source>
        <dbReference type="EMBL" id="PLN79048.1"/>
    </source>
</evidence>
<keyword evidence="10" id="KW-1185">Reference proteome</keyword>
<evidence type="ECO:0000256" key="2">
    <source>
        <dbReference type="ARBA" id="ARBA00022729"/>
    </source>
</evidence>
<dbReference type="PANTHER" id="PTHR42812:SF16">
    <property type="entry name" value="HYDROLASE, PUTATIVE (AFU_ORTHOLOGUE AFUA_7G06110)-RELATED"/>
    <property type="match status" value="1"/>
</dbReference>
<dbReference type="Pfam" id="PF17851">
    <property type="entry name" value="GH43_C2"/>
    <property type="match status" value="1"/>
</dbReference>
<dbReference type="InterPro" id="IPR041542">
    <property type="entry name" value="GH43_C2"/>
</dbReference>
<dbReference type="InterPro" id="IPR006710">
    <property type="entry name" value="Glyco_hydro_43"/>
</dbReference>
<evidence type="ECO:0000256" key="7">
    <source>
        <dbReference type="RuleBase" id="RU361187"/>
    </source>
</evidence>
<dbReference type="InterPro" id="IPR023296">
    <property type="entry name" value="Glyco_hydro_beta-prop_sf"/>
</dbReference>
<dbReference type="CDD" id="cd18617">
    <property type="entry name" value="GH43_XynB-like"/>
    <property type="match status" value="1"/>
</dbReference>
<keyword evidence="2" id="KW-0732">Signal</keyword>
<sequence>MYTNPILPGFNPDPSIIRVNADFFLVTSSFEYFPGAPIYHSTDLIQWTLIGHALTQPSQLQIHTPEPGGGVWATTLRYHQGTFYITAAKFDRYRPQDDDRVWPRGFYVSTTDIWDSGSWSDPVYFDQVGFDQDLFWDDDGTVYLSSTYRKLTRTPGANLKDFAIHISTVDLATGRSTSEPKLIRESASGVAEGSHIVKRGKYYYLFTAEGGTESGHCEWVSRSEISPFGPWEVGPDNPLWRNGLTDEVQNTGHADLVKDVQGRWWAVLLGVRPVQKGTDQWEESVLGRETFLIPVEWVNDWPVFNKGQPVALTITTPHLIQSHAPSSSTWRDNFDTPTLQLGWYRKNTPVRMADYSLTERRGHLRLHGGPYDLSVPASPTLFLRKQTHRVCTWTTSLSFHPTSSSTEAGTVLWWNYFTYSSVGIRRAADGRRIVRFRPADGQLVDRVLGETSKGKEGEYVQLVIECGDVYRFGFREETPDSGLGLDTPINWIGQVTNRVMTVPPPVGMAFTGMMLGLYAFGERQPCLAPADFQYVDMR</sequence>
<name>A0A2J5HPB4_9EURO</name>
<feature type="active site" description="Proton donor" evidence="5">
    <location>
        <position position="192"/>
    </location>
</feature>
<dbReference type="GO" id="GO:0005975">
    <property type="term" value="P:carbohydrate metabolic process"/>
    <property type="evidence" value="ECO:0007669"/>
    <property type="project" value="InterPro"/>
</dbReference>
<dbReference type="SUPFAM" id="SSF49899">
    <property type="entry name" value="Concanavalin A-like lectins/glucanases"/>
    <property type="match status" value="1"/>
</dbReference>
<evidence type="ECO:0000256" key="4">
    <source>
        <dbReference type="ARBA" id="ARBA00023295"/>
    </source>
</evidence>
<keyword evidence="3 7" id="KW-0378">Hydrolase</keyword>
<evidence type="ECO:0000313" key="10">
    <source>
        <dbReference type="Proteomes" id="UP000235023"/>
    </source>
</evidence>
<organism evidence="9 10">
    <name type="scientific">Aspergillus taichungensis</name>
    <dbReference type="NCBI Taxonomy" id="482145"/>
    <lineage>
        <taxon>Eukaryota</taxon>
        <taxon>Fungi</taxon>
        <taxon>Dikarya</taxon>
        <taxon>Ascomycota</taxon>
        <taxon>Pezizomycotina</taxon>
        <taxon>Eurotiomycetes</taxon>
        <taxon>Eurotiomycetidae</taxon>
        <taxon>Eurotiales</taxon>
        <taxon>Aspergillaceae</taxon>
        <taxon>Aspergillus</taxon>
        <taxon>Aspergillus subgen. Circumdati</taxon>
    </lineage>
</organism>
<reference evidence="10" key="1">
    <citation type="submission" date="2017-12" db="EMBL/GenBank/DDBJ databases">
        <authorList>
            <consortium name="DOE Joint Genome Institute"/>
            <person name="Mondo S.J."/>
            <person name="Kjaerbolling I."/>
            <person name="Vesth T.C."/>
            <person name="Frisvad J.C."/>
            <person name="Nybo J.L."/>
            <person name="Theobald S."/>
            <person name="Kuo A."/>
            <person name="Bowyer P."/>
            <person name="Matsuda Y."/>
            <person name="Lyhne E.K."/>
            <person name="Kogle M.E."/>
            <person name="Clum A."/>
            <person name="Lipzen A."/>
            <person name="Salamov A."/>
            <person name="Ngan C.Y."/>
            <person name="Daum C."/>
            <person name="Chiniquy J."/>
            <person name="Barry K."/>
            <person name="LaButti K."/>
            <person name="Haridas S."/>
            <person name="Simmons B.A."/>
            <person name="Magnuson J.K."/>
            <person name="Mortensen U.H."/>
            <person name="Larsen T.O."/>
            <person name="Grigoriev I.V."/>
            <person name="Baker S.E."/>
            <person name="Andersen M.R."/>
            <person name="Nordberg H.P."/>
            <person name="Cantor M.N."/>
            <person name="Hua S.X."/>
        </authorList>
    </citation>
    <scope>NUCLEOTIDE SEQUENCE [LARGE SCALE GENOMIC DNA]</scope>
    <source>
        <strain evidence="10">IBT 19404</strain>
    </source>
</reference>
<proteinExistence type="inferred from homology"/>